<dbReference type="AlphaFoldDB" id="A0A3L6T4A4"/>
<dbReference type="EMBL" id="PQIB02000002">
    <property type="protein sequence ID" value="RLN33002.1"/>
    <property type="molecule type" value="Genomic_DNA"/>
</dbReference>
<evidence type="ECO:0000313" key="3">
    <source>
        <dbReference type="Proteomes" id="UP000275267"/>
    </source>
</evidence>
<dbReference type="PANTHER" id="PTHR36383">
    <property type="entry name" value="OS09G0529350 PROTEIN"/>
    <property type="match status" value="1"/>
</dbReference>
<dbReference type="PANTHER" id="PTHR36383:SF1">
    <property type="entry name" value="PROTEIN, PUTATIVE-RELATED"/>
    <property type="match status" value="1"/>
</dbReference>
<dbReference type="STRING" id="4540.A0A3L6T4A4"/>
<dbReference type="OrthoDB" id="1922866at2759"/>
<feature type="coiled-coil region" evidence="1">
    <location>
        <begin position="98"/>
        <end position="173"/>
    </location>
</feature>
<comment type="caution">
    <text evidence="2">The sequence shown here is derived from an EMBL/GenBank/DDBJ whole genome shotgun (WGS) entry which is preliminary data.</text>
</comment>
<evidence type="ECO:0000313" key="2">
    <source>
        <dbReference type="EMBL" id="RLN33002.1"/>
    </source>
</evidence>
<protein>
    <submittedName>
        <fullName evidence="2">Uncharacterized protein</fullName>
    </submittedName>
</protein>
<evidence type="ECO:0000256" key="1">
    <source>
        <dbReference type="SAM" id="Coils"/>
    </source>
</evidence>
<proteinExistence type="predicted"/>
<dbReference type="Proteomes" id="UP000275267">
    <property type="component" value="Unassembled WGS sequence"/>
</dbReference>
<gene>
    <name evidence="2" type="ORF">C2845_PM03G04000</name>
</gene>
<name>A0A3L6T4A4_PANMI</name>
<keyword evidence="1" id="KW-0175">Coiled coil</keyword>
<keyword evidence="3" id="KW-1185">Reference proteome</keyword>
<organism evidence="2 3">
    <name type="scientific">Panicum miliaceum</name>
    <name type="common">Proso millet</name>
    <name type="synonym">Broomcorn millet</name>
    <dbReference type="NCBI Taxonomy" id="4540"/>
    <lineage>
        <taxon>Eukaryota</taxon>
        <taxon>Viridiplantae</taxon>
        <taxon>Streptophyta</taxon>
        <taxon>Embryophyta</taxon>
        <taxon>Tracheophyta</taxon>
        <taxon>Spermatophyta</taxon>
        <taxon>Magnoliopsida</taxon>
        <taxon>Liliopsida</taxon>
        <taxon>Poales</taxon>
        <taxon>Poaceae</taxon>
        <taxon>PACMAD clade</taxon>
        <taxon>Panicoideae</taxon>
        <taxon>Panicodae</taxon>
        <taxon>Paniceae</taxon>
        <taxon>Panicinae</taxon>
        <taxon>Panicum</taxon>
        <taxon>Panicum sect. Panicum</taxon>
    </lineage>
</organism>
<accession>A0A3L6T4A4</accession>
<reference evidence="3" key="1">
    <citation type="journal article" date="2019" name="Nat. Commun.">
        <title>The genome of broomcorn millet.</title>
        <authorList>
            <person name="Zou C."/>
            <person name="Miki D."/>
            <person name="Li D."/>
            <person name="Tang Q."/>
            <person name="Xiao L."/>
            <person name="Rajput S."/>
            <person name="Deng P."/>
            <person name="Jia W."/>
            <person name="Huang R."/>
            <person name="Zhang M."/>
            <person name="Sun Y."/>
            <person name="Hu J."/>
            <person name="Fu X."/>
            <person name="Schnable P.S."/>
            <person name="Li F."/>
            <person name="Zhang H."/>
            <person name="Feng B."/>
            <person name="Zhu X."/>
            <person name="Liu R."/>
            <person name="Schnable J.C."/>
            <person name="Zhu J.-K."/>
            <person name="Zhang H."/>
        </authorList>
    </citation>
    <scope>NUCLEOTIDE SEQUENCE [LARGE SCALE GENOMIC DNA]</scope>
</reference>
<sequence>MSLGGRALFLGYDGFASCLGPDYPGIRGDCLYAAGLRLGEWREYSLTDGTCDVRYAEYPGEGGSGPGGGVGEGDDAGASWLSSAVGEKVDELLRREENRALLEGVEDAERRVERARAALADIERQEAEARLAREEVRRLEKRRDEIAESQRELLQAREMIDEAQRSLTSSLEEGSFGGVPNGDIDEDSERLESVKATAVSSIVGVLASLPISFYEVHLPQLFLQSSVVSISCALFGVTFRYAVRRDLDNIQLKTGAPAAFAFVRGLALLESGRTIELSTDSLISVALDGAVFHWLNRRMHPSTEYCTIPENKAMEDKEDSVRQSVAEKDTESLLLRDVLLNGILAIGTLGHHVDSLCPEACIEEDFLIMDEEEVVEEEKNEEEPRNEKVKEDAALEIALSEPVVPVVKPSKMHSSSMKEDNFSCFITEEILMHEVEDGGAANIQERPLLMVEKVEKVRTTLADLFAAEAFSSSAPGEKNCQDIIIVAGASTSKPTLCTEKAHQKKPTMPTPKPLKATRKLSRVMRKMLGKKIHPEQLNGRSNAEGPLIA</sequence>